<evidence type="ECO:0008006" key="4">
    <source>
        <dbReference type="Google" id="ProtNLM"/>
    </source>
</evidence>
<accession>A0AA41YWL9</accession>
<dbReference type="AlphaFoldDB" id="A0AA41YWL9"/>
<organism evidence="2 3">
    <name type="scientific">Lichenifustis flavocetrariae</name>
    <dbReference type="NCBI Taxonomy" id="2949735"/>
    <lineage>
        <taxon>Bacteria</taxon>
        <taxon>Pseudomonadati</taxon>
        <taxon>Pseudomonadota</taxon>
        <taxon>Alphaproteobacteria</taxon>
        <taxon>Hyphomicrobiales</taxon>
        <taxon>Lichenihabitantaceae</taxon>
        <taxon>Lichenifustis</taxon>
    </lineage>
</organism>
<comment type="caution">
    <text evidence="2">The sequence shown here is derived from an EMBL/GenBank/DDBJ whole genome shotgun (WGS) entry which is preliminary data.</text>
</comment>
<evidence type="ECO:0000313" key="3">
    <source>
        <dbReference type="Proteomes" id="UP001165667"/>
    </source>
</evidence>
<evidence type="ECO:0000313" key="2">
    <source>
        <dbReference type="EMBL" id="MCW6508655.1"/>
    </source>
</evidence>
<feature type="signal peptide" evidence="1">
    <location>
        <begin position="1"/>
        <end position="19"/>
    </location>
</feature>
<protein>
    <recommendedName>
        <fullName evidence="4">Secreted protein</fullName>
    </recommendedName>
</protein>
<keyword evidence="1" id="KW-0732">Signal</keyword>
<dbReference type="RefSeq" id="WP_282585023.1">
    <property type="nucleotide sequence ID" value="NZ_JAMOIM010000006.1"/>
</dbReference>
<name>A0AA41YWL9_9HYPH</name>
<keyword evidence="3" id="KW-1185">Reference proteome</keyword>
<proteinExistence type="predicted"/>
<evidence type="ECO:0000256" key="1">
    <source>
        <dbReference type="SAM" id="SignalP"/>
    </source>
</evidence>
<dbReference type="Proteomes" id="UP001165667">
    <property type="component" value="Unassembled WGS sequence"/>
</dbReference>
<feature type="chain" id="PRO_5041457169" description="Secreted protein" evidence="1">
    <location>
        <begin position="20"/>
        <end position="94"/>
    </location>
</feature>
<sequence>MIVRPASLFLLLSATPVGAHSWYDARCCSGRDCHPVPCDQLRSGTGGMLTFRPTGVQFSKENVLPSQDTQCHICTSRPESDTGYGYCAYVVQGS</sequence>
<dbReference type="EMBL" id="JAMOIM010000006">
    <property type="protein sequence ID" value="MCW6508655.1"/>
    <property type="molecule type" value="Genomic_DNA"/>
</dbReference>
<gene>
    <name evidence="2" type="ORF">M8523_11560</name>
</gene>
<reference evidence="2" key="1">
    <citation type="submission" date="2022-05" db="EMBL/GenBank/DDBJ databases">
        <authorList>
            <person name="Pankratov T."/>
        </authorList>
    </citation>
    <scope>NUCLEOTIDE SEQUENCE</scope>
    <source>
        <strain evidence="2">BP6-180914</strain>
    </source>
</reference>